<sequence>MAKIQIITAVTMDGFLPKADENLMQWVLNDSKGFPYWHERSIYRLVPNYPLLDLLAERDSDKNRSDIYIAEISDTQSIEFMRGLSRYNLIDEMVVYTLPLILGKGTPVFDDLTPSRWNVHKTTTFPNGITRIIYRNSCILQ</sequence>
<dbReference type="Gene3D" id="3.40.430.10">
    <property type="entry name" value="Dihydrofolate Reductase, subunit A"/>
    <property type="match status" value="1"/>
</dbReference>
<name>A0A921MRU4_9BACT</name>
<dbReference type="SUPFAM" id="SSF53597">
    <property type="entry name" value="Dihydrofolate reductase-like"/>
    <property type="match status" value="1"/>
</dbReference>
<gene>
    <name evidence="1" type="ORF">K8U91_07000</name>
</gene>
<protein>
    <submittedName>
        <fullName evidence="1">Dihydrofolate reductase family protein</fullName>
    </submittedName>
</protein>
<reference evidence="1" key="2">
    <citation type="submission" date="2021-09" db="EMBL/GenBank/DDBJ databases">
        <authorList>
            <person name="Gilroy R."/>
        </authorList>
    </citation>
    <scope>NUCLEOTIDE SEQUENCE</scope>
    <source>
        <strain evidence="1">CHK121-7720</strain>
    </source>
</reference>
<dbReference type="InterPro" id="IPR024072">
    <property type="entry name" value="DHFR-like_dom_sf"/>
</dbReference>
<comment type="caution">
    <text evidence="1">The sequence shown here is derived from an EMBL/GenBank/DDBJ whole genome shotgun (WGS) entry which is preliminary data.</text>
</comment>
<evidence type="ECO:0000313" key="1">
    <source>
        <dbReference type="EMBL" id="HJG89200.1"/>
    </source>
</evidence>
<evidence type="ECO:0000313" key="2">
    <source>
        <dbReference type="Proteomes" id="UP000757103"/>
    </source>
</evidence>
<organism evidence="1 2">
    <name type="scientific">Barnesiella viscericola</name>
    <dbReference type="NCBI Taxonomy" id="397865"/>
    <lineage>
        <taxon>Bacteria</taxon>
        <taxon>Pseudomonadati</taxon>
        <taxon>Bacteroidota</taxon>
        <taxon>Bacteroidia</taxon>
        <taxon>Bacteroidales</taxon>
        <taxon>Barnesiellaceae</taxon>
        <taxon>Barnesiella</taxon>
    </lineage>
</organism>
<proteinExistence type="predicted"/>
<accession>A0A921MRU4</accession>
<dbReference type="EMBL" id="DYUD01000023">
    <property type="protein sequence ID" value="HJG89200.1"/>
    <property type="molecule type" value="Genomic_DNA"/>
</dbReference>
<reference evidence="1" key="1">
    <citation type="journal article" date="2021" name="PeerJ">
        <title>Extensive microbial diversity within the chicken gut microbiome revealed by metagenomics and culture.</title>
        <authorList>
            <person name="Gilroy R."/>
            <person name="Ravi A."/>
            <person name="Getino M."/>
            <person name="Pursley I."/>
            <person name="Horton D.L."/>
            <person name="Alikhan N.F."/>
            <person name="Baker D."/>
            <person name="Gharbi K."/>
            <person name="Hall N."/>
            <person name="Watson M."/>
            <person name="Adriaenssens E.M."/>
            <person name="Foster-Nyarko E."/>
            <person name="Jarju S."/>
            <person name="Secka A."/>
            <person name="Antonio M."/>
            <person name="Oren A."/>
            <person name="Chaudhuri R.R."/>
            <person name="La Ragione R."/>
            <person name="Hildebrand F."/>
            <person name="Pallen M.J."/>
        </authorList>
    </citation>
    <scope>NUCLEOTIDE SEQUENCE</scope>
    <source>
        <strain evidence="1">CHK121-7720</strain>
    </source>
</reference>
<dbReference type="RefSeq" id="WP_057327245.1">
    <property type="nucleotide sequence ID" value="NZ_DYUD01000023.1"/>
</dbReference>
<dbReference type="Proteomes" id="UP000757103">
    <property type="component" value="Unassembled WGS sequence"/>
</dbReference>
<dbReference type="AlphaFoldDB" id="A0A921MRU4"/>